<sequence length="212" mass="23683">MRPAWWSLTEEESEAARSGGVRSARLKGNRLGAQCGVRQWSEGCRCGIGKRQRVWLMSSADWSRGAIGLESDGREGVAAMWEVARSRSGGREVSTAKRKRKKWGRRRRWIGANRGCRREEEGFRFGLRETGGSKKINSSLSSRFNVSRSIEASVLFAGSDCFVSAECPRINGIDGISSTGIFRKGEKPKSSISKLQKTEDSRGTEKCRYFVY</sequence>
<reference evidence="1 2" key="1">
    <citation type="journal article" date="2024" name="Plant Biotechnol. J.">
        <title>Dendrobium thyrsiflorum genome and its molecular insights into genes involved in important horticultural traits.</title>
        <authorList>
            <person name="Chen B."/>
            <person name="Wang J.Y."/>
            <person name="Zheng P.J."/>
            <person name="Li K.L."/>
            <person name="Liang Y.M."/>
            <person name="Chen X.F."/>
            <person name="Zhang C."/>
            <person name="Zhao X."/>
            <person name="He X."/>
            <person name="Zhang G.Q."/>
            <person name="Liu Z.J."/>
            <person name="Xu Q."/>
        </authorList>
    </citation>
    <scope>NUCLEOTIDE SEQUENCE [LARGE SCALE GENOMIC DNA]</scope>
    <source>
        <strain evidence="1">GZMU011</strain>
    </source>
</reference>
<name>A0ABD0VRV6_DENTH</name>
<protein>
    <submittedName>
        <fullName evidence="1">Uncharacterized protein</fullName>
    </submittedName>
</protein>
<keyword evidence="2" id="KW-1185">Reference proteome</keyword>
<evidence type="ECO:0000313" key="2">
    <source>
        <dbReference type="Proteomes" id="UP001552299"/>
    </source>
</evidence>
<gene>
    <name evidence="1" type="ORF">M5K25_001972</name>
</gene>
<accession>A0ABD0VRV6</accession>
<dbReference type="Proteomes" id="UP001552299">
    <property type="component" value="Unassembled WGS sequence"/>
</dbReference>
<evidence type="ECO:0000313" key="1">
    <source>
        <dbReference type="EMBL" id="KAL0927764.1"/>
    </source>
</evidence>
<dbReference type="AlphaFoldDB" id="A0ABD0VRV6"/>
<organism evidence="1 2">
    <name type="scientific">Dendrobium thyrsiflorum</name>
    <name type="common">Pinecone-like raceme dendrobium</name>
    <name type="synonym">Orchid</name>
    <dbReference type="NCBI Taxonomy" id="117978"/>
    <lineage>
        <taxon>Eukaryota</taxon>
        <taxon>Viridiplantae</taxon>
        <taxon>Streptophyta</taxon>
        <taxon>Embryophyta</taxon>
        <taxon>Tracheophyta</taxon>
        <taxon>Spermatophyta</taxon>
        <taxon>Magnoliopsida</taxon>
        <taxon>Liliopsida</taxon>
        <taxon>Asparagales</taxon>
        <taxon>Orchidaceae</taxon>
        <taxon>Epidendroideae</taxon>
        <taxon>Malaxideae</taxon>
        <taxon>Dendrobiinae</taxon>
        <taxon>Dendrobium</taxon>
    </lineage>
</organism>
<proteinExistence type="predicted"/>
<dbReference type="EMBL" id="JANQDX010000002">
    <property type="protein sequence ID" value="KAL0927764.1"/>
    <property type="molecule type" value="Genomic_DNA"/>
</dbReference>
<comment type="caution">
    <text evidence="1">The sequence shown here is derived from an EMBL/GenBank/DDBJ whole genome shotgun (WGS) entry which is preliminary data.</text>
</comment>